<dbReference type="InterPro" id="IPR000620">
    <property type="entry name" value="EamA_dom"/>
</dbReference>
<keyword evidence="6" id="KW-1185">Reference proteome</keyword>
<evidence type="ECO:0000313" key="5">
    <source>
        <dbReference type="EMBL" id="GGK40745.1"/>
    </source>
</evidence>
<organism evidence="5 6">
    <name type="scientific">Deinococcus malanensis</name>
    <dbReference type="NCBI Taxonomy" id="1706855"/>
    <lineage>
        <taxon>Bacteria</taxon>
        <taxon>Thermotogati</taxon>
        <taxon>Deinococcota</taxon>
        <taxon>Deinococci</taxon>
        <taxon>Deinococcales</taxon>
        <taxon>Deinococcaceae</taxon>
        <taxon>Deinococcus</taxon>
    </lineage>
</organism>
<dbReference type="PROSITE" id="PS00486">
    <property type="entry name" value="DNA_MISMATCH_REPAIR_2"/>
    <property type="match status" value="1"/>
</dbReference>
<gene>
    <name evidence="5" type="ORF">GCM10008955_38130</name>
</gene>
<dbReference type="SUPFAM" id="SSF103481">
    <property type="entry name" value="Multidrug resistance efflux transporter EmrE"/>
    <property type="match status" value="2"/>
</dbReference>
<sequence length="308" mass="32112">MSTVAVMSATPRERSIGYTCALVTVLIWSGFILVSRLGAQGTLSAFDVAALRFGVSGLVMLPYLLRHGAGGLTLPQVAALGVSAGLGYAMLAYSGFQLAPAAHAAVFMPGMLPFFTAALAWWFLGERWTRGRLLGLAVVAAGVALLVADELGRGGTAWRGDLLFLSASLSWAVYGVLARRWRVQPLQATAVIGVFCLVTYWPPYLLSGHSNLLEAPLAEIVTQGVYQGLLAVVVALITYTRALQILGPNLTTTITSLTPAVAALSAVPLLGEGLSTLAVLGVVIVTLGVLVSVIRPRATAVAQVARDG</sequence>
<dbReference type="InterPro" id="IPR037185">
    <property type="entry name" value="EmrE-like"/>
</dbReference>
<dbReference type="RefSeq" id="WP_229780916.1">
    <property type="nucleotide sequence ID" value="NZ_BMPP01000023.1"/>
</dbReference>
<feature type="transmembrane region" description="Helical" evidence="3">
    <location>
        <begin position="185"/>
        <end position="204"/>
    </location>
</feature>
<feature type="transmembrane region" description="Helical" evidence="3">
    <location>
        <begin position="131"/>
        <end position="148"/>
    </location>
</feature>
<evidence type="ECO:0000259" key="4">
    <source>
        <dbReference type="PROSITE" id="PS00486"/>
    </source>
</evidence>
<keyword evidence="2" id="KW-0067">ATP-binding</keyword>
<keyword evidence="3" id="KW-0812">Transmembrane</keyword>
<evidence type="ECO:0000256" key="3">
    <source>
        <dbReference type="SAM" id="Phobius"/>
    </source>
</evidence>
<dbReference type="InterPro" id="IPR000432">
    <property type="entry name" value="DNA_mismatch_repair_MutS_C"/>
</dbReference>
<dbReference type="Gene3D" id="1.10.3730.20">
    <property type="match status" value="1"/>
</dbReference>
<protein>
    <submittedName>
        <fullName evidence="5">Membrane protein</fullName>
    </submittedName>
</protein>
<dbReference type="EMBL" id="BMPP01000023">
    <property type="protein sequence ID" value="GGK40745.1"/>
    <property type="molecule type" value="Genomic_DNA"/>
</dbReference>
<dbReference type="Pfam" id="PF00892">
    <property type="entry name" value="EamA"/>
    <property type="match status" value="2"/>
</dbReference>
<feature type="transmembrane region" description="Helical" evidence="3">
    <location>
        <begin position="16"/>
        <end position="37"/>
    </location>
</feature>
<feature type="transmembrane region" description="Helical" evidence="3">
    <location>
        <begin position="43"/>
        <end position="65"/>
    </location>
</feature>
<name>A0ABQ2F4R1_9DEIO</name>
<feature type="transmembrane region" description="Helical" evidence="3">
    <location>
        <begin position="77"/>
        <end position="96"/>
    </location>
</feature>
<keyword evidence="3" id="KW-0472">Membrane</keyword>
<feature type="transmembrane region" description="Helical" evidence="3">
    <location>
        <begin position="102"/>
        <end position="124"/>
    </location>
</feature>
<evidence type="ECO:0000313" key="6">
    <source>
        <dbReference type="Proteomes" id="UP000647587"/>
    </source>
</evidence>
<proteinExistence type="predicted"/>
<evidence type="ECO:0000256" key="2">
    <source>
        <dbReference type="ARBA" id="ARBA00022840"/>
    </source>
</evidence>
<dbReference type="Proteomes" id="UP000647587">
    <property type="component" value="Unassembled WGS sequence"/>
</dbReference>
<evidence type="ECO:0000256" key="1">
    <source>
        <dbReference type="ARBA" id="ARBA00022741"/>
    </source>
</evidence>
<feature type="domain" description="DNA mismatch repair proteins mutS family" evidence="4">
    <location>
        <begin position="144"/>
        <end position="160"/>
    </location>
</feature>
<keyword evidence="3" id="KW-1133">Transmembrane helix</keyword>
<feature type="transmembrane region" description="Helical" evidence="3">
    <location>
        <begin position="276"/>
        <end position="294"/>
    </location>
</feature>
<reference evidence="6" key="1">
    <citation type="journal article" date="2019" name="Int. J. Syst. Evol. Microbiol.">
        <title>The Global Catalogue of Microorganisms (GCM) 10K type strain sequencing project: providing services to taxonomists for standard genome sequencing and annotation.</title>
        <authorList>
            <consortium name="The Broad Institute Genomics Platform"/>
            <consortium name="The Broad Institute Genome Sequencing Center for Infectious Disease"/>
            <person name="Wu L."/>
            <person name="Ma J."/>
        </authorList>
    </citation>
    <scope>NUCLEOTIDE SEQUENCE [LARGE SCALE GENOMIC DNA]</scope>
    <source>
        <strain evidence="6">JCM 30331</strain>
    </source>
</reference>
<feature type="transmembrane region" description="Helical" evidence="3">
    <location>
        <begin position="250"/>
        <end position="270"/>
    </location>
</feature>
<feature type="transmembrane region" description="Helical" evidence="3">
    <location>
        <begin position="224"/>
        <end position="243"/>
    </location>
</feature>
<keyword evidence="1" id="KW-0547">Nucleotide-binding</keyword>
<comment type="caution">
    <text evidence="5">The sequence shown here is derived from an EMBL/GenBank/DDBJ whole genome shotgun (WGS) entry which is preliminary data.</text>
</comment>
<dbReference type="PANTHER" id="PTHR22911">
    <property type="entry name" value="ACYL-MALONYL CONDENSING ENZYME-RELATED"/>
    <property type="match status" value="1"/>
</dbReference>
<feature type="transmembrane region" description="Helical" evidence="3">
    <location>
        <begin position="160"/>
        <end position="178"/>
    </location>
</feature>
<accession>A0ABQ2F4R1</accession>